<feature type="signal peptide" evidence="1">
    <location>
        <begin position="1"/>
        <end position="18"/>
    </location>
</feature>
<accession>A0A067LZ86</accession>
<dbReference type="Proteomes" id="UP000027195">
    <property type="component" value="Unassembled WGS sequence"/>
</dbReference>
<organism evidence="2 3">
    <name type="scientific">Botryobasidium botryosum (strain FD-172 SS1)</name>
    <dbReference type="NCBI Taxonomy" id="930990"/>
    <lineage>
        <taxon>Eukaryota</taxon>
        <taxon>Fungi</taxon>
        <taxon>Dikarya</taxon>
        <taxon>Basidiomycota</taxon>
        <taxon>Agaricomycotina</taxon>
        <taxon>Agaricomycetes</taxon>
        <taxon>Cantharellales</taxon>
        <taxon>Botryobasidiaceae</taxon>
        <taxon>Botryobasidium</taxon>
    </lineage>
</organism>
<keyword evidence="1" id="KW-0732">Signal</keyword>
<dbReference type="EMBL" id="KL198088">
    <property type="protein sequence ID" value="KDQ08584.1"/>
    <property type="molecule type" value="Genomic_DNA"/>
</dbReference>
<reference evidence="3" key="1">
    <citation type="journal article" date="2014" name="Proc. Natl. Acad. Sci. U.S.A.">
        <title>Extensive sampling of basidiomycete genomes demonstrates inadequacy of the white-rot/brown-rot paradigm for wood decay fungi.</title>
        <authorList>
            <person name="Riley R."/>
            <person name="Salamov A.A."/>
            <person name="Brown D.W."/>
            <person name="Nagy L.G."/>
            <person name="Floudas D."/>
            <person name="Held B.W."/>
            <person name="Levasseur A."/>
            <person name="Lombard V."/>
            <person name="Morin E."/>
            <person name="Otillar R."/>
            <person name="Lindquist E.A."/>
            <person name="Sun H."/>
            <person name="LaButti K.M."/>
            <person name="Schmutz J."/>
            <person name="Jabbour D."/>
            <person name="Luo H."/>
            <person name="Baker S.E."/>
            <person name="Pisabarro A.G."/>
            <person name="Walton J.D."/>
            <person name="Blanchette R.A."/>
            <person name="Henrissat B."/>
            <person name="Martin F."/>
            <person name="Cullen D."/>
            <person name="Hibbett D.S."/>
            <person name="Grigoriev I.V."/>
        </authorList>
    </citation>
    <scope>NUCLEOTIDE SEQUENCE [LARGE SCALE GENOMIC DNA]</scope>
    <source>
        <strain evidence="3">FD-172 SS1</strain>
    </source>
</reference>
<proteinExistence type="predicted"/>
<feature type="non-terminal residue" evidence="2">
    <location>
        <position position="1"/>
    </location>
</feature>
<evidence type="ECO:0000256" key="1">
    <source>
        <dbReference type="SAM" id="SignalP"/>
    </source>
</evidence>
<feature type="non-terminal residue" evidence="2">
    <location>
        <position position="91"/>
    </location>
</feature>
<sequence>LLLVKFAFLQLCVELVFPESLQDLVDMFRMLFQRVREDQDVHIMEAVVHEVLKGGWGVTQAERHDQVFEAAIARSECRLPFVARSDTDEVV</sequence>
<name>A0A067LZ86_BOTB1</name>
<evidence type="ECO:0008006" key="4">
    <source>
        <dbReference type="Google" id="ProtNLM"/>
    </source>
</evidence>
<feature type="chain" id="PRO_5001645130" description="MIF4G domain-containing protein" evidence="1">
    <location>
        <begin position="19"/>
        <end position="91"/>
    </location>
</feature>
<evidence type="ECO:0000313" key="3">
    <source>
        <dbReference type="Proteomes" id="UP000027195"/>
    </source>
</evidence>
<keyword evidence="3" id="KW-1185">Reference proteome</keyword>
<dbReference type="OrthoDB" id="3044295at2759"/>
<dbReference type="InParanoid" id="A0A067LZ86"/>
<protein>
    <recommendedName>
        <fullName evidence="4">MIF4G domain-containing protein</fullName>
    </recommendedName>
</protein>
<gene>
    <name evidence="2" type="ORF">BOTBODRAFT_76476</name>
</gene>
<dbReference type="HOGENOM" id="CLU_143913_1_0_1"/>
<evidence type="ECO:0000313" key="2">
    <source>
        <dbReference type="EMBL" id="KDQ08584.1"/>
    </source>
</evidence>
<dbReference type="AlphaFoldDB" id="A0A067LZ86"/>